<comment type="similarity">
    <text evidence="8 9">Belongs to the TRAP transporter small permease family.</text>
</comment>
<dbReference type="PANTHER" id="PTHR35011">
    <property type="entry name" value="2,3-DIKETO-L-GULONATE TRAP TRANSPORTER SMALL PERMEASE PROTEIN YIAM"/>
    <property type="match status" value="1"/>
</dbReference>
<dbReference type="AlphaFoldDB" id="A0A2A3K1U6"/>
<comment type="function">
    <text evidence="9">Part of the tripartite ATP-independent periplasmic (TRAP) transport system.</text>
</comment>
<feature type="transmembrane region" description="Helical" evidence="9">
    <location>
        <begin position="12"/>
        <end position="37"/>
    </location>
</feature>
<dbReference type="Pfam" id="PF04290">
    <property type="entry name" value="DctQ"/>
    <property type="match status" value="1"/>
</dbReference>
<feature type="transmembrane region" description="Helical" evidence="9">
    <location>
        <begin position="49"/>
        <end position="66"/>
    </location>
</feature>
<dbReference type="InterPro" id="IPR055348">
    <property type="entry name" value="DctQ"/>
</dbReference>
<evidence type="ECO:0000256" key="4">
    <source>
        <dbReference type="ARBA" id="ARBA00022519"/>
    </source>
</evidence>
<dbReference type="GO" id="GO:0005886">
    <property type="term" value="C:plasma membrane"/>
    <property type="evidence" value="ECO:0007669"/>
    <property type="project" value="UniProtKB-SubCell"/>
</dbReference>
<keyword evidence="2 9" id="KW-0813">Transport</keyword>
<keyword evidence="6 9" id="KW-1133">Transmembrane helix</keyword>
<gene>
    <name evidence="11" type="ORF">CLG85_017040</name>
    <name evidence="12" type="ORF">CLG85_02855</name>
</gene>
<feature type="transmembrane region" description="Helical" evidence="9">
    <location>
        <begin position="128"/>
        <end position="152"/>
    </location>
</feature>
<evidence type="ECO:0000256" key="9">
    <source>
        <dbReference type="RuleBase" id="RU369079"/>
    </source>
</evidence>
<keyword evidence="5 9" id="KW-0812">Transmembrane</keyword>
<dbReference type="EMBL" id="NTHN01000029">
    <property type="protein sequence ID" value="PBD20640.1"/>
    <property type="molecule type" value="Genomic_DNA"/>
</dbReference>
<dbReference type="GO" id="GO:0015740">
    <property type="term" value="P:C4-dicarboxylate transport"/>
    <property type="evidence" value="ECO:0007669"/>
    <property type="project" value="TreeGrafter"/>
</dbReference>
<dbReference type="InterPro" id="IPR007387">
    <property type="entry name" value="TRAP_DctQ"/>
</dbReference>
<dbReference type="Proteomes" id="UP000217448">
    <property type="component" value="Unassembled WGS sequence"/>
</dbReference>
<evidence type="ECO:0000259" key="10">
    <source>
        <dbReference type="Pfam" id="PF04290"/>
    </source>
</evidence>
<evidence type="ECO:0000256" key="2">
    <source>
        <dbReference type="ARBA" id="ARBA00022448"/>
    </source>
</evidence>
<evidence type="ECO:0000256" key="1">
    <source>
        <dbReference type="ARBA" id="ARBA00004429"/>
    </source>
</evidence>
<evidence type="ECO:0000256" key="8">
    <source>
        <dbReference type="ARBA" id="ARBA00038436"/>
    </source>
</evidence>
<name>A0A2A3K1U6_9RHOB</name>
<evidence type="ECO:0000313" key="13">
    <source>
        <dbReference type="Proteomes" id="UP000217448"/>
    </source>
</evidence>
<proteinExistence type="inferred from homology"/>
<keyword evidence="3" id="KW-1003">Cell membrane</keyword>
<reference evidence="13" key="2">
    <citation type="submission" date="2023-07" db="EMBL/GenBank/DDBJ databases">
        <title>Yangia mangrovi SAOS 153D genome.</title>
        <authorList>
            <person name="Verma A."/>
            <person name="Pal Y."/>
            <person name="Sundharam S."/>
            <person name="Bisht B."/>
            <person name="Srinivasan K."/>
        </authorList>
    </citation>
    <scope>NUCLEOTIDE SEQUENCE [LARGE SCALE GENOMIC DNA]</scope>
    <source>
        <strain evidence="13">SAOS 153D</strain>
    </source>
</reference>
<feature type="transmembrane region" description="Helical" evidence="9">
    <location>
        <begin position="86"/>
        <end position="108"/>
    </location>
</feature>
<evidence type="ECO:0000313" key="11">
    <source>
        <dbReference type="EMBL" id="MCT4371932.1"/>
    </source>
</evidence>
<comment type="caution">
    <text evidence="12">The sequence shown here is derived from an EMBL/GenBank/DDBJ whole genome shotgun (WGS) entry which is preliminary data.</text>
</comment>
<evidence type="ECO:0000256" key="6">
    <source>
        <dbReference type="ARBA" id="ARBA00022989"/>
    </source>
</evidence>
<dbReference type="PANTHER" id="PTHR35011:SF10">
    <property type="entry name" value="TRAP TRANSPORTER SMALL PERMEASE PROTEIN"/>
    <property type="match status" value="1"/>
</dbReference>
<dbReference type="EMBL" id="NTHN02000034">
    <property type="protein sequence ID" value="MCT4371932.1"/>
    <property type="molecule type" value="Genomic_DNA"/>
</dbReference>
<evidence type="ECO:0000256" key="7">
    <source>
        <dbReference type="ARBA" id="ARBA00023136"/>
    </source>
</evidence>
<protein>
    <recommendedName>
        <fullName evidence="9">TRAP transporter small permease protein</fullName>
    </recommendedName>
</protein>
<reference evidence="11" key="3">
    <citation type="submission" date="2024-05" db="EMBL/GenBank/DDBJ databases">
        <title>Yangia mangrovi SAOS 153D genome.</title>
        <authorList>
            <person name="Verma A."/>
            <person name="Pal Y."/>
            <person name="Sundharam S."/>
            <person name="Bisht B."/>
            <person name="Srinivasan K."/>
        </authorList>
    </citation>
    <scope>NUCLEOTIDE SEQUENCE</scope>
    <source>
        <strain evidence="11">SAOS 153D</strain>
    </source>
</reference>
<reference evidence="12" key="1">
    <citation type="submission" date="2017-09" db="EMBL/GenBank/DDBJ databases">
        <title>Yangia sp. SAOS 153D whole genome sequencing.</title>
        <authorList>
            <person name="Verma A."/>
            <person name="Krishnamurthi S."/>
        </authorList>
    </citation>
    <scope>NUCLEOTIDE SEQUENCE [LARGE SCALE GENOMIC DNA]</scope>
    <source>
        <strain evidence="12">SAOS 153D</strain>
    </source>
</reference>
<dbReference type="RefSeq" id="WP_095880896.1">
    <property type="nucleotide sequence ID" value="NZ_NTHN02000034.1"/>
</dbReference>
<dbReference type="OrthoDB" id="4250245at2"/>
<comment type="subcellular location">
    <subcellularLocation>
        <location evidence="1 9">Cell inner membrane</location>
        <topology evidence="1 9">Multi-pass membrane protein</topology>
    </subcellularLocation>
</comment>
<evidence type="ECO:0000313" key="12">
    <source>
        <dbReference type="EMBL" id="PBD20640.1"/>
    </source>
</evidence>
<keyword evidence="4 9" id="KW-0997">Cell inner membrane</keyword>
<keyword evidence="13" id="KW-1185">Reference proteome</keyword>
<feature type="domain" description="Tripartite ATP-independent periplasmic transporters DctQ component" evidence="10">
    <location>
        <begin position="23"/>
        <end position="155"/>
    </location>
</feature>
<accession>A0A2A3K1U6</accession>
<sequence length="161" mass="18163">MHALIRWTNRAVMALACAFMLLMMAHITTDVALRFFFDGRLIGTLEIVSYYYMVVIVFLSLGYVELRGEHIRVDLFAKMMPQGVQLALYVLACGLGLVFFGMLFWQSAQDAIGATTRAEEAMSNVTFYIWPARWALPLGFAGIWLAVLSNLLKSVTLRRAL</sequence>
<evidence type="ECO:0000256" key="3">
    <source>
        <dbReference type="ARBA" id="ARBA00022475"/>
    </source>
</evidence>
<organism evidence="12">
    <name type="scientific">Alloyangia mangrovi</name>
    <dbReference type="NCBI Taxonomy" id="1779329"/>
    <lineage>
        <taxon>Bacteria</taxon>
        <taxon>Pseudomonadati</taxon>
        <taxon>Pseudomonadota</taxon>
        <taxon>Alphaproteobacteria</taxon>
        <taxon>Rhodobacterales</taxon>
        <taxon>Roseobacteraceae</taxon>
        <taxon>Alloyangia</taxon>
    </lineage>
</organism>
<comment type="subunit">
    <text evidence="9">The complex comprises the extracytoplasmic solute receptor protein and the two transmembrane proteins.</text>
</comment>
<keyword evidence="7 9" id="KW-0472">Membrane</keyword>
<dbReference type="GO" id="GO:0022857">
    <property type="term" value="F:transmembrane transporter activity"/>
    <property type="evidence" value="ECO:0007669"/>
    <property type="project" value="UniProtKB-UniRule"/>
</dbReference>
<evidence type="ECO:0000256" key="5">
    <source>
        <dbReference type="ARBA" id="ARBA00022692"/>
    </source>
</evidence>